<gene>
    <name evidence="4" type="ORF">ILEXP_LOCUS42464</name>
</gene>
<evidence type="ECO:0000256" key="1">
    <source>
        <dbReference type="ARBA" id="ARBA00009861"/>
    </source>
</evidence>
<sequence length="257" mass="28184">MVLYYPNDQTSSDLNDAIAIAGRTQRRLKQTLSETLTRFYPFAGEVQDDLQIDCNDEGVYYVEAQVDEHLTDFLRKPDIKSLHMLLPFDPNSMEYISTPYVVRIQVNIFNCGGVAISMCTLLVALKAKASAVSPAVVVENPTCVVVVTTLLWKCAIGVSKAIHGSEKPSVLLLPVNLRRKSSPSLPESSVGNIIWMAIAQCKVNSNLGLPSIVGHLKNSIAEINNDFVEEIKGDEGSLKVGERLKEMAQPYSNADAD</sequence>
<evidence type="ECO:0000256" key="3">
    <source>
        <dbReference type="ARBA" id="ARBA00023315"/>
    </source>
</evidence>
<name>A0ABC8TTJ7_9AQUA</name>
<dbReference type="InterPro" id="IPR023213">
    <property type="entry name" value="CAT-like_dom_sf"/>
</dbReference>
<organism evidence="4 5">
    <name type="scientific">Ilex paraguariensis</name>
    <name type="common">yerba mate</name>
    <dbReference type="NCBI Taxonomy" id="185542"/>
    <lineage>
        <taxon>Eukaryota</taxon>
        <taxon>Viridiplantae</taxon>
        <taxon>Streptophyta</taxon>
        <taxon>Embryophyta</taxon>
        <taxon>Tracheophyta</taxon>
        <taxon>Spermatophyta</taxon>
        <taxon>Magnoliopsida</taxon>
        <taxon>eudicotyledons</taxon>
        <taxon>Gunneridae</taxon>
        <taxon>Pentapetalae</taxon>
        <taxon>asterids</taxon>
        <taxon>campanulids</taxon>
        <taxon>Aquifoliales</taxon>
        <taxon>Aquifoliaceae</taxon>
        <taxon>Ilex</taxon>
    </lineage>
</organism>
<dbReference type="EMBL" id="CAUOFW020006057">
    <property type="protein sequence ID" value="CAK9172788.1"/>
    <property type="molecule type" value="Genomic_DNA"/>
</dbReference>
<evidence type="ECO:0000256" key="2">
    <source>
        <dbReference type="ARBA" id="ARBA00022679"/>
    </source>
</evidence>
<proteinExistence type="inferred from homology"/>
<dbReference type="PANTHER" id="PTHR31623:SF110">
    <property type="entry name" value="VINORINE SYNTHASE-LIKE"/>
    <property type="match status" value="1"/>
</dbReference>
<evidence type="ECO:0000313" key="4">
    <source>
        <dbReference type="EMBL" id="CAK9172788.1"/>
    </source>
</evidence>
<keyword evidence="5" id="KW-1185">Reference proteome</keyword>
<dbReference type="PANTHER" id="PTHR31623">
    <property type="entry name" value="F21J9.9"/>
    <property type="match status" value="1"/>
</dbReference>
<dbReference type="Gene3D" id="3.30.559.10">
    <property type="entry name" value="Chloramphenicol acetyltransferase-like domain"/>
    <property type="match status" value="2"/>
</dbReference>
<dbReference type="AlphaFoldDB" id="A0ABC8TTJ7"/>
<comment type="similarity">
    <text evidence="1">Belongs to the plant acyltransferase family.</text>
</comment>
<keyword evidence="2" id="KW-0808">Transferase</keyword>
<evidence type="ECO:0000313" key="5">
    <source>
        <dbReference type="Proteomes" id="UP001642360"/>
    </source>
</evidence>
<protein>
    <submittedName>
        <fullName evidence="4">Uncharacterized protein</fullName>
    </submittedName>
</protein>
<accession>A0ABC8TTJ7</accession>
<dbReference type="Proteomes" id="UP001642360">
    <property type="component" value="Unassembled WGS sequence"/>
</dbReference>
<reference evidence="4 5" key="1">
    <citation type="submission" date="2024-02" db="EMBL/GenBank/DDBJ databases">
        <authorList>
            <person name="Vignale AGUSTIN F."/>
            <person name="Sosa J E."/>
            <person name="Modenutti C."/>
        </authorList>
    </citation>
    <scope>NUCLEOTIDE SEQUENCE [LARGE SCALE GENOMIC DNA]</scope>
</reference>
<keyword evidence="3" id="KW-0012">Acyltransferase</keyword>
<dbReference type="GO" id="GO:0016746">
    <property type="term" value="F:acyltransferase activity"/>
    <property type="evidence" value="ECO:0007669"/>
    <property type="project" value="UniProtKB-KW"/>
</dbReference>
<dbReference type="Pfam" id="PF02458">
    <property type="entry name" value="Transferase"/>
    <property type="match status" value="2"/>
</dbReference>
<comment type="caution">
    <text evidence="4">The sequence shown here is derived from an EMBL/GenBank/DDBJ whole genome shotgun (WGS) entry which is preliminary data.</text>
</comment>